<dbReference type="SFLD" id="SFLDS00005">
    <property type="entry name" value="Isoprenoid_Synthase_Type_I"/>
    <property type="match status" value="1"/>
</dbReference>
<dbReference type="PROSITE" id="PS00444">
    <property type="entry name" value="POLYPRENYL_SYNTHASE_2"/>
    <property type="match status" value="1"/>
</dbReference>
<dbReference type="InterPro" id="IPR008949">
    <property type="entry name" value="Isoprenoid_synthase_dom_sf"/>
</dbReference>
<dbReference type="PANTHER" id="PTHR12001">
    <property type="entry name" value="GERANYLGERANYL PYROPHOSPHATE SYNTHASE"/>
    <property type="match status" value="1"/>
</dbReference>
<name>A0A1Q2CUM7_9ACTN</name>
<dbReference type="GO" id="GO:0008299">
    <property type="term" value="P:isoprenoid biosynthetic process"/>
    <property type="evidence" value="ECO:0007669"/>
    <property type="project" value="InterPro"/>
</dbReference>
<proteinExistence type="inferred from homology"/>
<evidence type="ECO:0000256" key="2">
    <source>
        <dbReference type="ARBA" id="ARBA00006706"/>
    </source>
</evidence>
<dbReference type="InterPro" id="IPR033749">
    <property type="entry name" value="Polyprenyl_synt_CS"/>
</dbReference>
<protein>
    <recommendedName>
        <fullName evidence="9">Geranylgeranyl pyrophosphate synthase</fullName>
    </recommendedName>
</protein>
<dbReference type="Pfam" id="PF00348">
    <property type="entry name" value="polyprenyl_synt"/>
    <property type="match status" value="1"/>
</dbReference>
<comment type="similarity">
    <text evidence="2 6">Belongs to the FPP/GGPP synthase family.</text>
</comment>
<dbReference type="RefSeq" id="WP_077347512.1">
    <property type="nucleotide sequence ID" value="NZ_CP019607.1"/>
</dbReference>
<evidence type="ECO:0008006" key="9">
    <source>
        <dbReference type="Google" id="ProtNLM"/>
    </source>
</evidence>
<accession>A0A1Q2CUM7</accession>
<evidence type="ECO:0000313" key="7">
    <source>
        <dbReference type="EMBL" id="AQP49822.1"/>
    </source>
</evidence>
<organism evidence="7 8">
    <name type="scientific">Tessaracoccus flavescens</name>
    <dbReference type="NCBI Taxonomy" id="399497"/>
    <lineage>
        <taxon>Bacteria</taxon>
        <taxon>Bacillati</taxon>
        <taxon>Actinomycetota</taxon>
        <taxon>Actinomycetes</taxon>
        <taxon>Propionibacteriales</taxon>
        <taxon>Propionibacteriaceae</taxon>
        <taxon>Tessaracoccus</taxon>
    </lineage>
</organism>
<evidence type="ECO:0000256" key="4">
    <source>
        <dbReference type="ARBA" id="ARBA00022723"/>
    </source>
</evidence>
<evidence type="ECO:0000313" key="8">
    <source>
        <dbReference type="Proteomes" id="UP000188235"/>
    </source>
</evidence>
<evidence type="ECO:0000256" key="3">
    <source>
        <dbReference type="ARBA" id="ARBA00022679"/>
    </source>
</evidence>
<dbReference type="PROSITE" id="PS00723">
    <property type="entry name" value="POLYPRENYL_SYNTHASE_1"/>
    <property type="match status" value="1"/>
</dbReference>
<gene>
    <name evidence="7" type="ORF">BW733_02240</name>
</gene>
<dbReference type="SUPFAM" id="SSF48576">
    <property type="entry name" value="Terpenoid synthases"/>
    <property type="match status" value="1"/>
</dbReference>
<keyword evidence="3 6" id="KW-0808">Transferase</keyword>
<evidence type="ECO:0000256" key="5">
    <source>
        <dbReference type="ARBA" id="ARBA00022842"/>
    </source>
</evidence>
<dbReference type="InterPro" id="IPR000092">
    <property type="entry name" value="Polyprenyl_synt"/>
</dbReference>
<evidence type="ECO:0000256" key="6">
    <source>
        <dbReference type="RuleBase" id="RU004466"/>
    </source>
</evidence>
<dbReference type="CDD" id="cd00685">
    <property type="entry name" value="Trans_IPPS_HT"/>
    <property type="match status" value="1"/>
</dbReference>
<comment type="cofactor">
    <cofactor evidence="1">
        <name>Mg(2+)</name>
        <dbReference type="ChEBI" id="CHEBI:18420"/>
    </cofactor>
</comment>
<sequence>MRRSLDPTAPLNDDFLSAISETIAGFLDAQAPLIAEVGVPELLNVARIATEGGKRLRPAYCYWSYVAAAGLPEDDSSLLAVASSLDLLHVSALVHDDLIDDADTRRGLPAAHRRFEQFHGARSGRGDGAEFGTSAAILLGDLLLMWSLELADASGAPGLERTRGLLNAMRSEVTAGQFLDVSAQYDVADEASFADELEVARRVLEFKSARYSIRRPAQIGASLAGADETLLATLGEFGSVVGRAFQLRDDVLGVYGDPAVTGKPFGGDIHEGKRTVLVLTALANGSSAQARELDSILGAPGITDADVRRAGEIIESTGALSSVESTIADNWHHAQRLLADTPMAEEGRTALSALADRSVNRAR</sequence>
<dbReference type="EMBL" id="CP019607">
    <property type="protein sequence ID" value="AQP49822.1"/>
    <property type="molecule type" value="Genomic_DNA"/>
</dbReference>
<dbReference type="AlphaFoldDB" id="A0A1Q2CUM7"/>
<keyword evidence="5" id="KW-0460">Magnesium</keyword>
<evidence type="ECO:0000256" key="1">
    <source>
        <dbReference type="ARBA" id="ARBA00001946"/>
    </source>
</evidence>
<dbReference type="PANTHER" id="PTHR12001:SF85">
    <property type="entry name" value="SHORT CHAIN ISOPRENYL DIPHOSPHATE SYNTHASE"/>
    <property type="match status" value="1"/>
</dbReference>
<keyword evidence="8" id="KW-1185">Reference proteome</keyword>
<dbReference type="Proteomes" id="UP000188235">
    <property type="component" value="Chromosome"/>
</dbReference>
<dbReference type="STRING" id="399497.BW733_02240"/>
<dbReference type="GO" id="GO:0046872">
    <property type="term" value="F:metal ion binding"/>
    <property type="evidence" value="ECO:0007669"/>
    <property type="project" value="UniProtKB-KW"/>
</dbReference>
<reference evidence="7 8" key="1">
    <citation type="journal article" date="2008" name="Int. J. Syst. Evol. Microbiol.">
        <title>Tessaracoccus flavescens sp. nov., isolated from marine sediment.</title>
        <authorList>
            <person name="Lee D.W."/>
            <person name="Lee S.D."/>
        </authorList>
    </citation>
    <scope>NUCLEOTIDE SEQUENCE [LARGE SCALE GENOMIC DNA]</scope>
    <source>
        <strain evidence="7 8">SST-39T</strain>
    </source>
</reference>
<dbReference type="OrthoDB" id="4497239at2"/>
<keyword evidence="4" id="KW-0479">Metal-binding</keyword>
<dbReference type="GO" id="GO:0004659">
    <property type="term" value="F:prenyltransferase activity"/>
    <property type="evidence" value="ECO:0007669"/>
    <property type="project" value="InterPro"/>
</dbReference>
<dbReference type="KEGG" id="tfa:BW733_02240"/>
<dbReference type="Gene3D" id="1.10.600.10">
    <property type="entry name" value="Farnesyl Diphosphate Synthase"/>
    <property type="match status" value="1"/>
</dbReference>